<dbReference type="EMBL" id="JBHSJB010000007">
    <property type="protein sequence ID" value="MFC5053711.1"/>
    <property type="molecule type" value="Genomic_DNA"/>
</dbReference>
<dbReference type="SMART" id="SM00342">
    <property type="entry name" value="HTH_ARAC"/>
    <property type="match status" value="1"/>
</dbReference>
<dbReference type="InterPro" id="IPR009057">
    <property type="entry name" value="Homeodomain-like_sf"/>
</dbReference>
<keyword evidence="2" id="KW-0238">DNA-binding</keyword>
<proteinExistence type="predicted"/>
<dbReference type="InterPro" id="IPR032783">
    <property type="entry name" value="AraC_lig"/>
</dbReference>
<dbReference type="SUPFAM" id="SSF46689">
    <property type="entry name" value="Homeodomain-like"/>
    <property type="match status" value="2"/>
</dbReference>
<dbReference type="Pfam" id="PF12852">
    <property type="entry name" value="Cupin_6"/>
    <property type="match status" value="1"/>
</dbReference>
<evidence type="ECO:0000256" key="3">
    <source>
        <dbReference type="ARBA" id="ARBA00023163"/>
    </source>
</evidence>
<evidence type="ECO:0000313" key="6">
    <source>
        <dbReference type="Proteomes" id="UP001595833"/>
    </source>
</evidence>
<dbReference type="PANTHER" id="PTHR46796:SF13">
    <property type="entry name" value="HTH-TYPE TRANSCRIPTIONAL ACTIVATOR RHAS"/>
    <property type="match status" value="1"/>
</dbReference>
<organism evidence="5 6">
    <name type="scientific">Saccharothrix xinjiangensis</name>
    <dbReference type="NCBI Taxonomy" id="204798"/>
    <lineage>
        <taxon>Bacteria</taxon>
        <taxon>Bacillati</taxon>
        <taxon>Actinomycetota</taxon>
        <taxon>Actinomycetes</taxon>
        <taxon>Pseudonocardiales</taxon>
        <taxon>Pseudonocardiaceae</taxon>
        <taxon>Saccharothrix</taxon>
    </lineage>
</organism>
<name>A0ABV9XZ79_9PSEU</name>
<reference evidence="6" key="1">
    <citation type="journal article" date="2019" name="Int. J. Syst. Evol. Microbiol.">
        <title>The Global Catalogue of Microorganisms (GCM) 10K type strain sequencing project: providing services to taxonomists for standard genome sequencing and annotation.</title>
        <authorList>
            <consortium name="The Broad Institute Genomics Platform"/>
            <consortium name="The Broad Institute Genome Sequencing Center for Infectious Disease"/>
            <person name="Wu L."/>
            <person name="Ma J."/>
        </authorList>
    </citation>
    <scope>NUCLEOTIDE SEQUENCE [LARGE SCALE GENOMIC DNA]</scope>
    <source>
        <strain evidence="6">KCTC 12848</strain>
    </source>
</reference>
<gene>
    <name evidence="5" type="ORF">ACFPFM_08060</name>
</gene>
<keyword evidence="3" id="KW-0804">Transcription</keyword>
<keyword evidence="6" id="KW-1185">Reference proteome</keyword>
<comment type="caution">
    <text evidence="5">The sequence shown here is derived from an EMBL/GenBank/DDBJ whole genome shotgun (WGS) entry which is preliminary data.</text>
</comment>
<feature type="domain" description="HTH araC/xylS-type" evidence="4">
    <location>
        <begin position="203"/>
        <end position="301"/>
    </location>
</feature>
<keyword evidence="1" id="KW-0805">Transcription regulation</keyword>
<dbReference type="RefSeq" id="WP_344036575.1">
    <property type="nucleotide sequence ID" value="NZ_BAAAKE010000005.1"/>
</dbReference>
<evidence type="ECO:0000256" key="2">
    <source>
        <dbReference type="ARBA" id="ARBA00023125"/>
    </source>
</evidence>
<dbReference type="Pfam" id="PF12833">
    <property type="entry name" value="HTH_18"/>
    <property type="match status" value="1"/>
</dbReference>
<dbReference type="PANTHER" id="PTHR46796">
    <property type="entry name" value="HTH-TYPE TRANSCRIPTIONAL ACTIVATOR RHAS-RELATED"/>
    <property type="match status" value="1"/>
</dbReference>
<evidence type="ECO:0000256" key="1">
    <source>
        <dbReference type="ARBA" id="ARBA00023015"/>
    </source>
</evidence>
<dbReference type="Proteomes" id="UP001595833">
    <property type="component" value="Unassembled WGS sequence"/>
</dbReference>
<dbReference type="InterPro" id="IPR018060">
    <property type="entry name" value="HTH_AraC"/>
</dbReference>
<dbReference type="InterPro" id="IPR050204">
    <property type="entry name" value="AraC_XylS_family_regulators"/>
</dbReference>
<evidence type="ECO:0000313" key="5">
    <source>
        <dbReference type="EMBL" id="MFC5053711.1"/>
    </source>
</evidence>
<evidence type="ECO:0000259" key="4">
    <source>
        <dbReference type="PROSITE" id="PS01124"/>
    </source>
</evidence>
<protein>
    <submittedName>
        <fullName evidence="5">AraC family transcriptional regulator</fullName>
    </submittedName>
</protein>
<dbReference type="Gene3D" id="1.10.10.60">
    <property type="entry name" value="Homeodomain-like"/>
    <property type="match status" value="1"/>
</dbReference>
<sequence>MDELAALLDGPRARGAFVVRSVLDPPWSVRVEDGAPLSVVVVVRGDGWVVPDSGAPVPFREGDVVVVRGPGHYTVADDPGTAPLAVIHPGDRSTTPGGEELCEAWDQGVRTWGAKPDGSAVMISGTYRFDGEVGGRLLAALPHVAVVPGQALVPVLAEEVAKDLPGQQAVLDRLLDLLLISALRTRLAEESSWYRAHLDPAVGRALRLLHEAPARPWTVAGLAGEVGVSRAALARRFTELVGEPPMAHLTSWRLSLAADLLREPGATLDAVARRVGYSTAFSLSSAFKRVRGERPSAFRRR</sequence>
<dbReference type="PROSITE" id="PS01124">
    <property type="entry name" value="HTH_ARAC_FAMILY_2"/>
    <property type="match status" value="1"/>
</dbReference>
<accession>A0ABV9XZ79</accession>